<gene>
    <name evidence="2" type="ORF">OVA965_LOCUS39165</name>
    <name evidence="3" type="ORF">TMI583_LOCUS40435</name>
</gene>
<name>A0A8S2UDJ0_9BILA</name>
<evidence type="ECO:0000313" key="2">
    <source>
        <dbReference type="EMBL" id="CAF1548642.1"/>
    </source>
</evidence>
<dbReference type="EMBL" id="CAJOBA010062484">
    <property type="protein sequence ID" value="CAF4338263.1"/>
    <property type="molecule type" value="Genomic_DNA"/>
</dbReference>
<dbReference type="AlphaFoldDB" id="A0A8S2UDJ0"/>
<feature type="compositionally biased region" description="Polar residues" evidence="1">
    <location>
        <begin position="31"/>
        <end position="40"/>
    </location>
</feature>
<sequence length="65" mass="6411">PQSGTGVTNSNTGAGASGQTKQTKPAGAGASGQTKQTKPAGTYTQSLAVNIVTQHASVLHNLFVS</sequence>
<proteinExistence type="predicted"/>
<organism evidence="3 4">
    <name type="scientific">Didymodactylos carnosus</name>
    <dbReference type="NCBI Taxonomy" id="1234261"/>
    <lineage>
        <taxon>Eukaryota</taxon>
        <taxon>Metazoa</taxon>
        <taxon>Spiralia</taxon>
        <taxon>Gnathifera</taxon>
        <taxon>Rotifera</taxon>
        <taxon>Eurotatoria</taxon>
        <taxon>Bdelloidea</taxon>
        <taxon>Philodinida</taxon>
        <taxon>Philodinidae</taxon>
        <taxon>Didymodactylos</taxon>
    </lineage>
</organism>
<feature type="region of interest" description="Disordered" evidence="1">
    <location>
        <begin position="1"/>
        <end position="40"/>
    </location>
</feature>
<comment type="caution">
    <text evidence="3">The sequence shown here is derived from an EMBL/GenBank/DDBJ whole genome shotgun (WGS) entry which is preliminary data.</text>
</comment>
<feature type="non-terminal residue" evidence="3">
    <location>
        <position position="1"/>
    </location>
</feature>
<evidence type="ECO:0000256" key="1">
    <source>
        <dbReference type="SAM" id="MobiDB-lite"/>
    </source>
</evidence>
<accession>A0A8S2UDJ0</accession>
<protein>
    <submittedName>
        <fullName evidence="3">Uncharacterized protein</fullName>
    </submittedName>
</protein>
<dbReference type="EMBL" id="CAJNOK010040044">
    <property type="protein sequence ID" value="CAF1548642.1"/>
    <property type="molecule type" value="Genomic_DNA"/>
</dbReference>
<evidence type="ECO:0000313" key="4">
    <source>
        <dbReference type="Proteomes" id="UP000682733"/>
    </source>
</evidence>
<evidence type="ECO:0000313" key="3">
    <source>
        <dbReference type="EMBL" id="CAF4338263.1"/>
    </source>
</evidence>
<reference evidence="3" key="1">
    <citation type="submission" date="2021-02" db="EMBL/GenBank/DDBJ databases">
        <authorList>
            <person name="Nowell W R."/>
        </authorList>
    </citation>
    <scope>NUCLEOTIDE SEQUENCE</scope>
</reference>
<feature type="compositionally biased region" description="Polar residues" evidence="1">
    <location>
        <begin position="1"/>
        <end position="23"/>
    </location>
</feature>
<dbReference type="Proteomes" id="UP000677228">
    <property type="component" value="Unassembled WGS sequence"/>
</dbReference>
<dbReference type="Proteomes" id="UP000682733">
    <property type="component" value="Unassembled WGS sequence"/>
</dbReference>